<evidence type="ECO:0000313" key="3">
    <source>
        <dbReference type="Proteomes" id="UP000486351"/>
    </source>
</evidence>
<feature type="compositionally biased region" description="Basic and acidic residues" evidence="1">
    <location>
        <begin position="1"/>
        <end position="13"/>
    </location>
</feature>
<accession>A0A6G0SEA7</accession>
<evidence type="ECO:0000256" key="1">
    <source>
        <dbReference type="SAM" id="MobiDB-lite"/>
    </source>
</evidence>
<dbReference type="AlphaFoldDB" id="A0A6G0SEA7"/>
<reference evidence="2 3" key="1">
    <citation type="submission" date="2018-09" db="EMBL/GenBank/DDBJ databases">
        <title>Genomic investigation of the strawberry pathogen Phytophthora fragariae indicates pathogenicity is determined by transcriptional variation in three key races.</title>
        <authorList>
            <person name="Adams T.M."/>
            <person name="Armitage A.D."/>
            <person name="Sobczyk M.K."/>
            <person name="Bates H.J."/>
            <person name="Dunwell J.M."/>
            <person name="Nellist C.F."/>
            <person name="Harrison R.J."/>
        </authorList>
    </citation>
    <scope>NUCLEOTIDE SEQUENCE [LARGE SCALE GENOMIC DNA]</scope>
    <source>
        <strain evidence="2 3">NOV-77</strain>
    </source>
</reference>
<dbReference type="Proteomes" id="UP000486351">
    <property type="component" value="Unassembled WGS sequence"/>
</dbReference>
<sequence>MRSRDIDTDHGKQIVEGADSALTDPTIVGSGGYPEIEVGGSTACDVAGACDINDVLMSSSEENDNVESESADEEEVAVVCSFKKASGFI</sequence>
<organism evidence="2 3">
    <name type="scientific">Phytophthora fragariae</name>
    <dbReference type="NCBI Taxonomy" id="53985"/>
    <lineage>
        <taxon>Eukaryota</taxon>
        <taxon>Sar</taxon>
        <taxon>Stramenopiles</taxon>
        <taxon>Oomycota</taxon>
        <taxon>Peronosporomycetes</taxon>
        <taxon>Peronosporales</taxon>
        <taxon>Peronosporaceae</taxon>
        <taxon>Phytophthora</taxon>
    </lineage>
</organism>
<comment type="caution">
    <text evidence="2">The sequence shown here is derived from an EMBL/GenBank/DDBJ whole genome shotgun (WGS) entry which is preliminary data.</text>
</comment>
<proteinExistence type="predicted"/>
<evidence type="ECO:0000313" key="2">
    <source>
        <dbReference type="EMBL" id="KAE9356463.1"/>
    </source>
</evidence>
<feature type="region of interest" description="Disordered" evidence="1">
    <location>
        <begin position="1"/>
        <end position="26"/>
    </location>
</feature>
<dbReference type="EMBL" id="QXFY01000112">
    <property type="protein sequence ID" value="KAE9356463.1"/>
    <property type="molecule type" value="Genomic_DNA"/>
</dbReference>
<gene>
    <name evidence="2" type="ORF">PF008_g3596</name>
</gene>
<protein>
    <submittedName>
        <fullName evidence="2">Uncharacterized protein</fullName>
    </submittedName>
</protein>
<name>A0A6G0SEA7_9STRA</name>